<keyword evidence="3" id="KW-1185">Reference proteome</keyword>
<feature type="domain" description="DZANK-type" evidence="1">
    <location>
        <begin position="173"/>
        <end position="222"/>
    </location>
</feature>
<accession>A0ABX2FMI2</accession>
<dbReference type="RefSeq" id="WP_217425662.1">
    <property type="nucleotide sequence ID" value="NZ_JABSNP010000004.1"/>
</dbReference>
<comment type="caution">
    <text evidence="2">The sequence shown here is derived from an EMBL/GenBank/DDBJ whole genome shotgun (WGS) entry which is preliminary data.</text>
</comment>
<gene>
    <name evidence="2" type="ORF">HNP98_001161</name>
</gene>
<sequence>MPTPYFPQTAMSTMIQFVANYDDLSTDKGYQFKFHCDKCRNGYMSRFQPNAIGIAGGLLQAASSIFGSLGGAENAAYHIQRAIGGKAHDGALETAVAEGKTYFKQCTRCGHWVCPDVCWNAGAGLCEDCAPDEQEELRAQQAQATREQIQTKTRAQDYTQNLDFLGRTPLVQCANCQAKLAAGQKFCPSCGAPNAAAQVPGRFCTGCGTGLKPDQKFCADCGAKN</sequence>
<dbReference type="Proteomes" id="UP000779507">
    <property type="component" value="Unassembled WGS sequence"/>
</dbReference>
<name>A0ABX2FMI2_9BACT</name>
<evidence type="ECO:0000259" key="1">
    <source>
        <dbReference type="Pfam" id="PF12773"/>
    </source>
</evidence>
<proteinExistence type="predicted"/>
<protein>
    <submittedName>
        <fullName evidence="2">OB-fold protein</fullName>
    </submittedName>
</protein>
<organism evidence="2 3">
    <name type="scientific">Hymenobacter caeli</name>
    <dbReference type="NCBI Taxonomy" id="2735894"/>
    <lineage>
        <taxon>Bacteria</taxon>
        <taxon>Pseudomonadati</taxon>
        <taxon>Bacteroidota</taxon>
        <taxon>Cytophagia</taxon>
        <taxon>Cytophagales</taxon>
        <taxon>Hymenobacteraceae</taxon>
        <taxon>Hymenobacter</taxon>
    </lineage>
</organism>
<dbReference type="InterPro" id="IPR025874">
    <property type="entry name" value="DZR"/>
</dbReference>
<reference evidence="2 3" key="1">
    <citation type="submission" date="2020-05" db="EMBL/GenBank/DDBJ databases">
        <title>Genomic Encyclopedia of Type Strains, Phase IV (KMG-V): Genome sequencing to study the core and pangenomes of soil and plant-associated prokaryotes.</title>
        <authorList>
            <person name="Whitman W."/>
        </authorList>
    </citation>
    <scope>NUCLEOTIDE SEQUENCE [LARGE SCALE GENOMIC DNA]</scope>
    <source>
        <strain evidence="2 3">9A</strain>
    </source>
</reference>
<dbReference type="Pfam" id="PF12773">
    <property type="entry name" value="DZR"/>
    <property type="match status" value="1"/>
</dbReference>
<evidence type="ECO:0000313" key="3">
    <source>
        <dbReference type="Proteomes" id="UP000779507"/>
    </source>
</evidence>
<dbReference type="EMBL" id="JABSNP010000004">
    <property type="protein sequence ID" value="NRT18344.1"/>
    <property type="molecule type" value="Genomic_DNA"/>
</dbReference>
<evidence type="ECO:0000313" key="2">
    <source>
        <dbReference type="EMBL" id="NRT18344.1"/>
    </source>
</evidence>